<keyword evidence="1" id="KW-0732">Signal</keyword>
<feature type="signal peptide" evidence="1">
    <location>
        <begin position="1"/>
        <end position="19"/>
    </location>
</feature>
<protein>
    <submittedName>
        <fullName evidence="2">Uncharacterized protein</fullName>
    </submittedName>
</protein>
<gene>
    <name evidence="2" type="ORF">NTJ_10225</name>
</gene>
<organism evidence="2 3">
    <name type="scientific">Nesidiocoris tenuis</name>
    <dbReference type="NCBI Taxonomy" id="355587"/>
    <lineage>
        <taxon>Eukaryota</taxon>
        <taxon>Metazoa</taxon>
        <taxon>Ecdysozoa</taxon>
        <taxon>Arthropoda</taxon>
        <taxon>Hexapoda</taxon>
        <taxon>Insecta</taxon>
        <taxon>Pterygota</taxon>
        <taxon>Neoptera</taxon>
        <taxon>Paraneoptera</taxon>
        <taxon>Hemiptera</taxon>
        <taxon>Heteroptera</taxon>
        <taxon>Panheteroptera</taxon>
        <taxon>Cimicomorpha</taxon>
        <taxon>Miridae</taxon>
        <taxon>Dicyphina</taxon>
        <taxon>Nesidiocoris</taxon>
    </lineage>
</organism>
<keyword evidence="3" id="KW-1185">Reference proteome</keyword>
<name>A0ABN7B2M8_9HEMI</name>
<evidence type="ECO:0000313" key="2">
    <source>
        <dbReference type="EMBL" id="BES97411.1"/>
    </source>
</evidence>
<reference evidence="2 3" key="1">
    <citation type="submission" date="2023-09" db="EMBL/GenBank/DDBJ databases">
        <title>Nesidiocoris tenuis whole genome shotgun sequence.</title>
        <authorList>
            <person name="Shibata T."/>
            <person name="Shimoda M."/>
            <person name="Kobayashi T."/>
            <person name="Uehara T."/>
        </authorList>
    </citation>
    <scope>NUCLEOTIDE SEQUENCE [LARGE SCALE GENOMIC DNA]</scope>
    <source>
        <strain evidence="2 3">Japan</strain>
    </source>
</reference>
<dbReference type="Proteomes" id="UP001307889">
    <property type="component" value="Chromosome 8"/>
</dbReference>
<evidence type="ECO:0000256" key="1">
    <source>
        <dbReference type="SAM" id="SignalP"/>
    </source>
</evidence>
<dbReference type="EMBL" id="AP028916">
    <property type="protein sequence ID" value="BES97411.1"/>
    <property type="molecule type" value="Genomic_DNA"/>
</dbReference>
<evidence type="ECO:0000313" key="3">
    <source>
        <dbReference type="Proteomes" id="UP001307889"/>
    </source>
</evidence>
<accession>A0ABN7B2M8</accession>
<sequence length="134" mass="15277">MKIRIIVFLYLLSGLKSSALDPEAGQIRDQIHQFSVAGNTLGKLRKWYGQFKEQSNHTAEELLEARNQLGVLRRKAKDSAAEARKTYPPDQLPRRLILLYLDIDGLINEANINVEDHQQQIDKNNIAPDQMPVT</sequence>
<feature type="chain" id="PRO_5045155047" evidence="1">
    <location>
        <begin position="20"/>
        <end position="134"/>
    </location>
</feature>
<proteinExistence type="predicted"/>